<feature type="transmembrane region" description="Helical" evidence="1">
    <location>
        <begin position="134"/>
        <end position="153"/>
    </location>
</feature>
<evidence type="ECO:0000256" key="1">
    <source>
        <dbReference type="SAM" id="Phobius"/>
    </source>
</evidence>
<keyword evidence="4" id="KW-1185">Reference proteome</keyword>
<evidence type="ECO:0000313" key="3">
    <source>
        <dbReference type="EMBL" id="KAF7335761.1"/>
    </source>
</evidence>
<feature type="transmembrane region" description="Helical" evidence="1">
    <location>
        <begin position="202"/>
        <end position="227"/>
    </location>
</feature>
<dbReference type="OrthoDB" id="2535105at2759"/>
<keyword evidence="1" id="KW-0812">Transmembrane</keyword>
<organism evidence="3 4">
    <name type="scientific">Mycena venus</name>
    <dbReference type="NCBI Taxonomy" id="2733690"/>
    <lineage>
        <taxon>Eukaryota</taxon>
        <taxon>Fungi</taxon>
        <taxon>Dikarya</taxon>
        <taxon>Basidiomycota</taxon>
        <taxon>Agaricomycotina</taxon>
        <taxon>Agaricomycetes</taxon>
        <taxon>Agaricomycetidae</taxon>
        <taxon>Agaricales</taxon>
        <taxon>Marasmiineae</taxon>
        <taxon>Mycenaceae</taxon>
        <taxon>Mycena</taxon>
    </lineage>
</organism>
<dbReference type="EMBL" id="JACAZI010000024">
    <property type="protein sequence ID" value="KAF7335761.1"/>
    <property type="molecule type" value="Genomic_DNA"/>
</dbReference>
<proteinExistence type="predicted"/>
<reference evidence="3" key="1">
    <citation type="submission" date="2020-05" db="EMBL/GenBank/DDBJ databases">
        <title>Mycena genomes resolve the evolution of fungal bioluminescence.</title>
        <authorList>
            <person name="Tsai I.J."/>
        </authorList>
    </citation>
    <scope>NUCLEOTIDE SEQUENCE</scope>
    <source>
        <strain evidence="3">CCC161011</strain>
    </source>
</reference>
<dbReference type="Pfam" id="PF20152">
    <property type="entry name" value="DUF6534"/>
    <property type="match status" value="1"/>
</dbReference>
<feature type="domain" description="DUF6534" evidence="2">
    <location>
        <begin position="212"/>
        <end position="299"/>
    </location>
</feature>
<dbReference type="InterPro" id="IPR045339">
    <property type="entry name" value="DUF6534"/>
</dbReference>
<feature type="transmembrane region" description="Helical" evidence="1">
    <location>
        <begin position="93"/>
        <end position="114"/>
    </location>
</feature>
<dbReference type="PANTHER" id="PTHR40465:SF1">
    <property type="entry name" value="DUF6534 DOMAIN-CONTAINING PROTEIN"/>
    <property type="match status" value="1"/>
</dbReference>
<dbReference type="PANTHER" id="PTHR40465">
    <property type="entry name" value="CHROMOSOME 1, WHOLE GENOME SHOTGUN SEQUENCE"/>
    <property type="match status" value="1"/>
</dbReference>
<feature type="transmembrane region" description="Helical" evidence="1">
    <location>
        <begin position="165"/>
        <end position="190"/>
    </location>
</feature>
<keyword evidence="1" id="KW-1133">Transmembrane helix</keyword>
<keyword evidence="1" id="KW-0472">Membrane</keyword>
<feature type="transmembrane region" description="Helical" evidence="1">
    <location>
        <begin position="274"/>
        <end position="292"/>
    </location>
</feature>
<gene>
    <name evidence="3" type="ORF">MVEN_02231800</name>
</gene>
<protein>
    <recommendedName>
        <fullName evidence="2">DUF6534 domain-containing protein</fullName>
    </recommendedName>
</protein>
<name>A0A8H6X857_9AGAR</name>
<feature type="transmembrane region" description="Helical" evidence="1">
    <location>
        <begin position="58"/>
        <end position="81"/>
    </location>
</feature>
<feature type="transmembrane region" description="Helical" evidence="1">
    <location>
        <begin position="248"/>
        <end position="268"/>
    </location>
</feature>
<dbReference type="Proteomes" id="UP000620124">
    <property type="component" value="Unassembled WGS sequence"/>
</dbReference>
<dbReference type="AlphaFoldDB" id="A0A8H6X857"/>
<evidence type="ECO:0000313" key="4">
    <source>
        <dbReference type="Proteomes" id="UP000620124"/>
    </source>
</evidence>
<sequence length="338" mass="37577">MDIGCHVNQTLLVISDPTIRTALSLYIANMDIRFLSTRDWRGFMADIPTFDANITLGALQIGVLVSYVLFGIMTMQAYIYYSRFPEDNRKLKSMVAFVWVCELAQAICIGHTLYMNTIIYYGHPEDLLLPPTPSFDISIFFSGAIAACVQGFFSFRIYMLSNRVLVPCITVGLAFLRFLADAVLFIGSLFDTSVADGDRKWTWLMITAWTLSAANDVAITTSLVYLLHRARGQVFSKTTVMIDKVIAWTIETGMITSIFSVVTMACFLKMKTNFIWIALFAISSRLFSNSLVASLNSRTALRAVGNEVTHSFNPTTTPVINVSGMNPGSLEMGKMNAL</sequence>
<evidence type="ECO:0000259" key="2">
    <source>
        <dbReference type="Pfam" id="PF20152"/>
    </source>
</evidence>
<comment type="caution">
    <text evidence="3">The sequence shown here is derived from an EMBL/GenBank/DDBJ whole genome shotgun (WGS) entry which is preliminary data.</text>
</comment>
<accession>A0A8H6X857</accession>